<dbReference type="SUPFAM" id="SSF55729">
    <property type="entry name" value="Acyl-CoA N-acyltransferases (Nat)"/>
    <property type="match status" value="1"/>
</dbReference>
<dbReference type="InterPro" id="IPR016181">
    <property type="entry name" value="Acyl_CoA_acyltransferase"/>
</dbReference>
<protein>
    <submittedName>
        <fullName evidence="2">GCN5 family acetyltransferase</fullName>
    </submittedName>
</protein>
<dbReference type="CDD" id="cd04301">
    <property type="entry name" value="NAT_SF"/>
    <property type="match status" value="1"/>
</dbReference>
<name>A0ABX2VEQ8_9BACL</name>
<evidence type="ECO:0000259" key="1">
    <source>
        <dbReference type="PROSITE" id="PS51186"/>
    </source>
</evidence>
<evidence type="ECO:0000313" key="3">
    <source>
        <dbReference type="Proteomes" id="UP000078447"/>
    </source>
</evidence>
<reference evidence="2 3" key="1">
    <citation type="submission" date="2016-03" db="EMBL/GenBank/DDBJ databases">
        <authorList>
            <person name="Cho S.-Y."/>
            <person name="Lim S."/>
            <person name="Kim H."/>
            <person name="Soh E.H."/>
            <person name="Moon J.S."/>
        </authorList>
    </citation>
    <scope>NUCLEOTIDE SEQUENCE [LARGE SCALE GENOMIC DNA]</scope>
    <source>
        <strain evidence="2 3">KCTC 3810</strain>
    </source>
</reference>
<feature type="domain" description="N-acetyltransferase" evidence="1">
    <location>
        <begin position="1"/>
        <end position="147"/>
    </location>
</feature>
<accession>A0ABX2VEQ8</accession>
<dbReference type="Gene3D" id="3.40.630.30">
    <property type="match status" value="1"/>
</dbReference>
<dbReference type="Pfam" id="PF00583">
    <property type="entry name" value="Acetyltransf_1"/>
    <property type="match status" value="1"/>
</dbReference>
<gene>
    <name evidence="2" type="ORF">A3783_09585</name>
</gene>
<evidence type="ECO:0000313" key="2">
    <source>
        <dbReference type="EMBL" id="OAN16156.1"/>
    </source>
</evidence>
<keyword evidence="3" id="KW-1185">Reference proteome</keyword>
<dbReference type="PROSITE" id="PS51186">
    <property type="entry name" value="GNAT"/>
    <property type="match status" value="1"/>
</dbReference>
<proteinExistence type="predicted"/>
<dbReference type="Proteomes" id="UP000078447">
    <property type="component" value="Unassembled WGS sequence"/>
</dbReference>
<dbReference type="InterPro" id="IPR000182">
    <property type="entry name" value="GNAT_dom"/>
</dbReference>
<comment type="caution">
    <text evidence="2">The sequence shown here is derived from an EMBL/GenBank/DDBJ whole genome shotgun (WGS) entry which is preliminary data.</text>
</comment>
<sequence length="147" mass="16595">MEIQLIEASEVIPLRHEVLRPHQPIETCTYPDDHAEKTFHLGGIKNGRIVAVGTFSNRSHETDPELTYQLRGMATSPDVRGEGYGKALLEEARKVLAARQARGWWCNARLVAVPFYERSGLMIASESFEIEGIGPHHVMVDRFARKE</sequence>
<dbReference type="EMBL" id="LVVL01000001">
    <property type="protein sequence ID" value="OAN16156.1"/>
    <property type="molecule type" value="Genomic_DNA"/>
</dbReference>
<dbReference type="RefSeq" id="WP_028106822.1">
    <property type="nucleotide sequence ID" value="NZ_LVVL01000001.1"/>
</dbReference>
<organism evidence="2 3">
    <name type="scientific">Exiguobacterium undae</name>
    <dbReference type="NCBI Taxonomy" id="169177"/>
    <lineage>
        <taxon>Bacteria</taxon>
        <taxon>Bacillati</taxon>
        <taxon>Bacillota</taxon>
        <taxon>Bacilli</taxon>
        <taxon>Bacillales</taxon>
        <taxon>Bacillales Family XII. Incertae Sedis</taxon>
        <taxon>Exiguobacterium</taxon>
    </lineage>
</organism>